<keyword evidence="8" id="KW-1185">Reference proteome</keyword>
<dbReference type="InterPro" id="IPR015300">
    <property type="entry name" value="DNA-bd_pseudobarrel_sf"/>
</dbReference>
<evidence type="ECO:0000256" key="2">
    <source>
        <dbReference type="ARBA" id="ARBA00023015"/>
    </source>
</evidence>
<evidence type="ECO:0000256" key="4">
    <source>
        <dbReference type="ARBA" id="ARBA00023163"/>
    </source>
</evidence>
<name>A0AAV5KGJ0_9ROSI</name>
<evidence type="ECO:0000313" key="8">
    <source>
        <dbReference type="Proteomes" id="UP001054252"/>
    </source>
</evidence>
<dbReference type="EMBL" id="BPVZ01000064">
    <property type="protein sequence ID" value="GKV23717.1"/>
    <property type="molecule type" value="Genomic_DNA"/>
</dbReference>
<dbReference type="GO" id="GO:0005634">
    <property type="term" value="C:nucleus"/>
    <property type="evidence" value="ECO:0007669"/>
    <property type="project" value="UniProtKB-SubCell"/>
</dbReference>
<proteinExistence type="predicted"/>
<comment type="caution">
    <text evidence="7">The sequence shown here is derived from an EMBL/GenBank/DDBJ whole genome shotgun (WGS) entry which is preliminary data.</text>
</comment>
<keyword evidence="4" id="KW-0804">Transcription</keyword>
<protein>
    <recommendedName>
        <fullName evidence="6">TF-B3 domain-containing protein</fullName>
    </recommendedName>
</protein>
<evidence type="ECO:0000256" key="3">
    <source>
        <dbReference type="ARBA" id="ARBA00023125"/>
    </source>
</evidence>
<reference evidence="7 8" key="1">
    <citation type="journal article" date="2021" name="Commun. Biol.">
        <title>The genome of Shorea leprosula (Dipterocarpaceae) highlights the ecological relevance of drought in aseasonal tropical rainforests.</title>
        <authorList>
            <person name="Ng K.K.S."/>
            <person name="Kobayashi M.J."/>
            <person name="Fawcett J.A."/>
            <person name="Hatakeyama M."/>
            <person name="Paape T."/>
            <person name="Ng C.H."/>
            <person name="Ang C.C."/>
            <person name="Tnah L.H."/>
            <person name="Lee C.T."/>
            <person name="Nishiyama T."/>
            <person name="Sese J."/>
            <person name="O'Brien M.J."/>
            <person name="Copetti D."/>
            <person name="Mohd Noor M.I."/>
            <person name="Ong R.C."/>
            <person name="Putra M."/>
            <person name="Sireger I.Z."/>
            <person name="Indrioko S."/>
            <person name="Kosugi Y."/>
            <person name="Izuno A."/>
            <person name="Isagi Y."/>
            <person name="Lee S.L."/>
            <person name="Shimizu K.K."/>
        </authorList>
    </citation>
    <scope>NUCLEOTIDE SEQUENCE [LARGE SCALE GENOMIC DNA]</scope>
    <source>
        <strain evidence="7">214</strain>
    </source>
</reference>
<evidence type="ECO:0000259" key="6">
    <source>
        <dbReference type="PROSITE" id="PS50863"/>
    </source>
</evidence>
<dbReference type="Proteomes" id="UP001054252">
    <property type="component" value="Unassembled WGS sequence"/>
</dbReference>
<organism evidence="7 8">
    <name type="scientific">Rubroshorea leprosula</name>
    <dbReference type="NCBI Taxonomy" id="152421"/>
    <lineage>
        <taxon>Eukaryota</taxon>
        <taxon>Viridiplantae</taxon>
        <taxon>Streptophyta</taxon>
        <taxon>Embryophyta</taxon>
        <taxon>Tracheophyta</taxon>
        <taxon>Spermatophyta</taxon>
        <taxon>Magnoliopsida</taxon>
        <taxon>eudicotyledons</taxon>
        <taxon>Gunneridae</taxon>
        <taxon>Pentapetalae</taxon>
        <taxon>rosids</taxon>
        <taxon>malvids</taxon>
        <taxon>Malvales</taxon>
        <taxon>Dipterocarpaceae</taxon>
        <taxon>Rubroshorea</taxon>
    </lineage>
</organism>
<dbReference type="InterPro" id="IPR003340">
    <property type="entry name" value="B3_DNA-bd"/>
</dbReference>
<dbReference type="AlphaFoldDB" id="A0AAV5KGJ0"/>
<dbReference type="GO" id="GO:0003677">
    <property type="term" value="F:DNA binding"/>
    <property type="evidence" value="ECO:0007669"/>
    <property type="project" value="UniProtKB-KW"/>
</dbReference>
<keyword evidence="5" id="KW-0539">Nucleus</keyword>
<keyword evidence="3" id="KW-0238">DNA-binding</keyword>
<dbReference type="Pfam" id="PF02362">
    <property type="entry name" value="B3"/>
    <property type="match status" value="1"/>
</dbReference>
<dbReference type="Gene3D" id="2.40.330.10">
    <property type="entry name" value="DNA-binding pseudobarrel domain"/>
    <property type="match status" value="1"/>
</dbReference>
<accession>A0AAV5KGJ0</accession>
<evidence type="ECO:0000256" key="1">
    <source>
        <dbReference type="ARBA" id="ARBA00004123"/>
    </source>
</evidence>
<gene>
    <name evidence="7" type="ORF">SLEP1_g33416</name>
</gene>
<evidence type="ECO:0000313" key="7">
    <source>
        <dbReference type="EMBL" id="GKV23717.1"/>
    </source>
</evidence>
<dbReference type="PROSITE" id="PS50863">
    <property type="entry name" value="B3"/>
    <property type="match status" value="1"/>
</dbReference>
<dbReference type="CDD" id="cd10017">
    <property type="entry name" value="B3_DNA"/>
    <property type="match status" value="1"/>
</dbReference>
<keyword evidence="2" id="KW-0805">Transcription regulation</keyword>
<comment type="subcellular location">
    <subcellularLocation>
        <location evidence="1">Nucleus</location>
    </subcellularLocation>
</comment>
<sequence length="129" mass="15074">MVKFRALCTCETRLISVRRLLHPWIWVLERYKKVEKNIENGMSFPNDSHSLWGELPPLSGKLEVKDEQNTTWSFDYSTKNGKPYLSGVGWRNFVQSRGIKAGNINMITLYKKDDPFRPGDTFYEIKLSN</sequence>
<evidence type="ECO:0000256" key="5">
    <source>
        <dbReference type="ARBA" id="ARBA00023242"/>
    </source>
</evidence>
<dbReference type="SUPFAM" id="SSF101936">
    <property type="entry name" value="DNA-binding pseudobarrel domain"/>
    <property type="match status" value="1"/>
</dbReference>
<feature type="domain" description="TF-B3" evidence="6">
    <location>
        <begin position="27"/>
        <end position="129"/>
    </location>
</feature>